<evidence type="ECO:0000313" key="3">
    <source>
        <dbReference type="Proteomes" id="UP000184356"/>
    </source>
</evidence>
<keyword evidence="3" id="KW-1185">Reference proteome</keyword>
<gene>
    <name evidence="2" type="ORF">ASPSYDRAFT_39441</name>
</gene>
<reference evidence="3" key="1">
    <citation type="journal article" date="2017" name="Genome Biol.">
        <title>Comparative genomics reveals high biological diversity and specific adaptations in the industrially and medically important fungal genus Aspergillus.</title>
        <authorList>
            <person name="de Vries R.P."/>
            <person name="Riley R."/>
            <person name="Wiebenga A."/>
            <person name="Aguilar-Osorio G."/>
            <person name="Amillis S."/>
            <person name="Uchima C.A."/>
            <person name="Anderluh G."/>
            <person name="Asadollahi M."/>
            <person name="Askin M."/>
            <person name="Barry K."/>
            <person name="Battaglia E."/>
            <person name="Bayram O."/>
            <person name="Benocci T."/>
            <person name="Braus-Stromeyer S.A."/>
            <person name="Caldana C."/>
            <person name="Canovas D."/>
            <person name="Cerqueira G.C."/>
            <person name="Chen F."/>
            <person name="Chen W."/>
            <person name="Choi C."/>
            <person name="Clum A."/>
            <person name="Dos Santos R.A."/>
            <person name="Damasio A.R."/>
            <person name="Diallinas G."/>
            <person name="Emri T."/>
            <person name="Fekete E."/>
            <person name="Flipphi M."/>
            <person name="Freyberg S."/>
            <person name="Gallo A."/>
            <person name="Gournas C."/>
            <person name="Habgood R."/>
            <person name="Hainaut M."/>
            <person name="Harispe M.L."/>
            <person name="Henrissat B."/>
            <person name="Hilden K.S."/>
            <person name="Hope R."/>
            <person name="Hossain A."/>
            <person name="Karabika E."/>
            <person name="Karaffa L."/>
            <person name="Karanyi Z."/>
            <person name="Krasevec N."/>
            <person name="Kuo A."/>
            <person name="Kusch H."/>
            <person name="LaButti K."/>
            <person name="Lagendijk E.L."/>
            <person name="Lapidus A."/>
            <person name="Levasseur A."/>
            <person name="Lindquist E."/>
            <person name="Lipzen A."/>
            <person name="Logrieco A.F."/>
            <person name="MacCabe A."/>
            <person name="Maekelae M.R."/>
            <person name="Malavazi I."/>
            <person name="Melin P."/>
            <person name="Meyer V."/>
            <person name="Mielnichuk N."/>
            <person name="Miskei M."/>
            <person name="Molnar A.P."/>
            <person name="Mule G."/>
            <person name="Ngan C.Y."/>
            <person name="Orejas M."/>
            <person name="Orosz E."/>
            <person name="Ouedraogo J.P."/>
            <person name="Overkamp K.M."/>
            <person name="Park H.-S."/>
            <person name="Perrone G."/>
            <person name="Piumi F."/>
            <person name="Punt P.J."/>
            <person name="Ram A.F."/>
            <person name="Ramon A."/>
            <person name="Rauscher S."/>
            <person name="Record E."/>
            <person name="Riano-Pachon D.M."/>
            <person name="Robert V."/>
            <person name="Roehrig J."/>
            <person name="Ruller R."/>
            <person name="Salamov A."/>
            <person name="Salih N.S."/>
            <person name="Samson R.A."/>
            <person name="Sandor E."/>
            <person name="Sanguinetti M."/>
            <person name="Schuetze T."/>
            <person name="Sepcic K."/>
            <person name="Shelest E."/>
            <person name="Sherlock G."/>
            <person name="Sophianopoulou V."/>
            <person name="Squina F.M."/>
            <person name="Sun H."/>
            <person name="Susca A."/>
            <person name="Todd R.B."/>
            <person name="Tsang A."/>
            <person name="Unkles S.E."/>
            <person name="van de Wiele N."/>
            <person name="van Rossen-Uffink D."/>
            <person name="Oliveira J.V."/>
            <person name="Vesth T.C."/>
            <person name="Visser J."/>
            <person name="Yu J.-H."/>
            <person name="Zhou M."/>
            <person name="Andersen M.R."/>
            <person name="Archer D.B."/>
            <person name="Baker S.E."/>
            <person name="Benoit I."/>
            <person name="Brakhage A.A."/>
            <person name="Braus G.H."/>
            <person name="Fischer R."/>
            <person name="Frisvad J.C."/>
            <person name="Goldman G.H."/>
            <person name="Houbraken J."/>
            <person name="Oakley B."/>
            <person name="Pocsi I."/>
            <person name="Scazzocchio C."/>
            <person name="Seiboth B."/>
            <person name="vanKuyk P.A."/>
            <person name="Wortman J."/>
            <person name="Dyer P.S."/>
            <person name="Grigoriev I.V."/>
        </authorList>
    </citation>
    <scope>NUCLEOTIDE SEQUENCE [LARGE SCALE GENOMIC DNA]</scope>
    <source>
        <strain evidence="3">CBS 593.65</strain>
    </source>
</reference>
<dbReference type="RefSeq" id="XP_040708498.1">
    <property type="nucleotide sequence ID" value="XM_040845897.1"/>
</dbReference>
<name>A0A1L9TZ61_9EURO</name>
<sequence>MSFSFFYSFLMLGCLCFVVRLVGLVDGAAVFMWGWIVCWIIALRMGHAKASFYLGKTTSVKGRYYIDRKRSTVIRYVFELNDRRSGSVPWR</sequence>
<proteinExistence type="predicted"/>
<protein>
    <submittedName>
        <fullName evidence="2">Uncharacterized protein</fullName>
    </submittedName>
</protein>
<dbReference type="EMBL" id="KV878582">
    <property type="protein sequence ID" value="OJJ64692.1"/>
    <property type="molecule type" value="Genomic_DNA"/>
</dbReference>
<evidence type="ECO:0000256" key="1">
    <source>
        <dbReference type="SAM" id="Phobius"/>
    </source>
</evidence>
<feature type="transmembrane region" description="Helical" evidence="1">
    <location>
        <begin position="28"/>
        <end position="46"/>
    </location>
</feature>
<dbReference type="VEuPathDB" id="FungiDB:ASPSYDRAFT_39441"/>
<evidence type="ECO:0000313" key="2">
    <source>
        <dbReference type="EMBL" id="OJJ64692.1"/>
    </source>
</evidence>
<dbReference type="Proteomes" id="UP000184356">
    <property type="component" value="Unassembled WGS sequence"/>
</dbReference>
<feature type="transmembrane region" description="Helical" evidence="1">
    <location>
        <begin position="5"/>
        <end position="22"/>
    </location>
</feature>
<dbReference type="AlphaFoldDB" id="A0A1L9TZ61"/>
<keyword evidence="1" id="KW-0472">Membrane</keyword>
<accession>A0A1L9TZ61</accession>
<keyword evidence="1" id="KW-1133">Transmembrane helix</keyword>
<organism evidence="2 3">
    <name type="scientific">Aspergillus sydowii CBS 593.65</name>
    <dbReference type="NCBI Taxonomy" id="1036612"/>
    <lineage>
        <taxon>Eukaryota</taxon>
        <taxon>Fungi</taxon>
        <taxon>Dikarya</taxon>
        <taxon>Ascomycota</taxon>
        <taxon>Pezizomycotina</taxon>
        <taxon>Eurotiomycetes</taxon>
        <taxon>Eurotiomycetidae</taxon>
        <taxon>Eurotiales</taxon>
        <taxon>Aspergillaceae</taxon>
        <taxon>Aspergillus</taxon>
        <taxon>Aspergillus subgen. Nidulantes</taxon>
    </lineage>
</organism>
<dbReference type="GeneID" id="63761970"/>
<keyword evidence="1" id="KW-0812">Transmembrane</keyword>